<keyword evidence="2 6" id="KW-0732">Signal</keyword>
<keyword evidence="3" id="KW-0472">Membrane</keyword>
<dbReference type="InterPro" id="IPR006059">
    <property type="entry name" value="SBP"/>
</dbReference>
<keyword evidence="4" id="KW-0564">Palmitate</keyword>
<organism evidence="7 8">
    <name type="scientific">Gemmiger formicilis</name>
    <dbReference type="NCBI Taxonomy" id="745368"/>
    <lineage>
        <taxon>Bacteria</taxon>
        <taxon>Bacillati</taxon>
        <taxon>Bacillota</taxon>
        <taxon>Clostridia</taxon>
        <taxon>Eubacteriales</taxon>
        <taxon>Gemmiger</taxon>
    </lineage>
</organism>
<gene>
    <name evidence="7" type="ORF">SAMN02745178_02818</name>
</gene>
<evidence type="ECO:0000256" key="4">
    <source>
        <dbReference type="ARBA" id="ARBA00023139"/>
    </source>
</evidence>
<dbReference type="RefSeq" id="WP_078785602.1">
    <property type="nucleotide sequence ID" value="NZ_FUYF01000045.1"/>
</dbReference>
<dbReference type="PANTHER" id="PTHR43649">
    <property type="entry name" value="ARABINOSE-BINDING PROTEIN-RELATED"/>
    <property type="match status" value="1"/>
</dbReference>
<name>A0A1T4Y722_9FIRM</name>
<evidence type="ECO:0000256" key="2">
    <source>
        <dbReference type="ARBA" id="ARBA00022729"/>
    </source>
</evidence>
<dbReference type="OrthoDB" id="9798191at2"/>
<dbReference type="STRING" id="745368.SAMN02745178_02818"/>
<dbReference type="GeneID" id="93339233"/>
<feature type="signal peptide" evidence="6">
    <location>
        <begin position="1"/>
        <end position="28"/>
    </location>
</feature>
<dbReference type="AlphaFoldDB" id="A0A1T4Y722"/>
<dbReference type="Gene3D" id="3.40.190.10">
    <property type="entry name" value="Periplasmic binding protein-like II"/>
    <property type="match status" value="2"/>
</dbReference>
<protein>
    <submittedName>
        <fullName evidence="7">Raffinose/stachyose/melibiose transport system substrate-binding protein</fullName>
    </submittedName>
</protein>
<evidence type="ECO:0000256" key="5">
    <source>
        <dbReference type="ARBA" id="ARBA00023288"/>
    </source>
</evidence>
<dbReference type="Pfam" id="PF01547">
    <property type="entry name" value="SBP_bac_1"/>
    <property type="match status" value="1"/>
</dbReference>
<evidence type="ECO:0000256" key="3">
    <source>
        <dbReference type="ARBA" id="ARBA00023136"/>
    </source>
</evidence>
<evidence type="ECO:0000313" key="8">
    <source>
        <dbReference type="Proteomes" id="UP000190286"/>
    </source>
</evidence>
<evidence type="ECO:0000256" key="6">
    <source>
        <dbReference type="SAM" id="SignalP"/>
    </source>
</evidence>
<dbReference type="EMBL" id="FUYF01000045">
    <property type="protein sequence ID" value="SKA97634.1"/>
    <property type="molecule type" value="Genomic_DNA"/>
</dbReference>
<evidence type="ECO:0000313" key="7">
    <source>
        <dbReference type="EMBL" id="SKA97634.1"/>
    </source>
</evidence>
<dbReference type="Proteomes" id="UP000190286">
    <property type="component" value="Unassembled WGS sequence"/>
</dbReference>
<dbReference type="SUPFAM" id="SSF53850">
    <property type="entry name" value="Periplasmic binding protein-like II"/>
    <property type="match status" value="1"/>
</dbReference>
<dbReference type="InterPro" id="IPR050490">
    <property type="entry name" value="Bact_solute-bd_prot1"/>
</dbReference>
<keyword evidence="1" id="KW-1003">Cell membrane</keyword>
<keyword evidence="5" id="KW-0449">Lipoprotein</keyword>
<keyword evidence="8" id="KW-1185">Reference proteome</keyword>
<sequence>MKKALSAAMAAGMTAVMLAGCGSSASSAAESTAPAESTSAAASTEAAAESVVSAPTALSFVFADGDDTFKTQMNKIVDDFNAANPDITITIEPGDGGSYSEFLKTKDSVGEFPDMMEMRDTAMYVRAGKIAPLSDDVKALFTSTVDFDGVTYTAPFSGANTMGIMYNKKYFADNGLEIPKTWDEFITLCQTIKDKGDMSPLVVGGSDVWHIGFLYDLCYANDVLESDPDFIEECYKGEKDFSDANYQKAVTDLAEVLSFAQDGWASTPDAQITTFFVNDMSAMMFSGTHMFSQINDAAPDFEYGWFAVPDRDGKVNLLGGGTAGGWALSAEAAKDPDKQAAFDAFCKYFFSSDVYGAYCEAMAAIPTTVETPKMNTSEQFKSVLDALSAADYTHLMWNQEVGNRELPPDFRNFTYKTCIEVAQGSRDVASASSELQKTWNVALQSFNPTTGLGVE</sequence>
<accession>A0A1T4Y722</accession>
<dbReference type="PANTHER" id="PTHR43649:SF33">
    <property type="entry name" value="POLYGALACTURONAN_RHAMNOGALACTURONAN-BINDING PROTEIN YTCQ"/>
    <property type="match status" value="1"/>
</dbReference>
<proteinExistence type="predicted"/>
<feature type="chain" id="PRO_5013046660" evidence="6">
    <location>
        <begin position="29"/>
        <end position="455"/>
    </location>
</feature>
<dbReference type="PROSITE" id="PS51257">
    <property type="entry name" value="PROKAR_LIPOPROTEIN"/>
    <property type="match status" value="1"/>
</dbReference>
<reference evidence="7 8" key="1">
    <citation type="submission" date="2017-02" db="EMBL/GenBank/DDBJ databases">
        <authorList>
            <person name="Peterson S.W."/>
        </authorList>
    </citation>
    <scope>NUCLEOTIDE SEQUENCE [LARGE SCALE GENOMIC DNA]</scope>
    <source>
        <strain evidence="7 8">ATCC 27749</strain>
    </source>
</reference>
<evidence type="ECO:0000256" key="1">
    <source>
        <dbReference type="ARBA" id="ARBA00022475"/>
    </source>
</evidence>